<dbReference type="InterPro" id="IPR011990">
    <property type="entry name" value="TPR-like_helical_dom_sf"/>
</dbReference>
<evidence type="ECO:0008006" key="3">
    <source>
        <dbReference type="Google" id="ProtNLM"/>
    </source>
</evidence>
<dbReference type="InterPro" id="IPR006597">
    <property type="entry name" value="Sel1-like"/>
</dbReference>
<evidence type="ECO:0000313" key="1">
    <source>
        <dbReference type="EMBL" id="GGG13612.1"/>
    </source>
</evidence>
<dbReference type="Gene3D" id="1.25.40.10">
    <property type="entry name" value="Tetratricopeptide repeat domain"/>
    <property type="match status" value="1"/>
</dbReference>
<keyword evidence="2" id="KW-1185">Reference proteome</keyword>
<dbReference type="PANTHER" id="PTHR11102:SF160">
    <property type="entry name" value="ERAD-ASSOCIATED E3 UBIQUITIN-PROTEIN LIGASE COMPONENT HRD3"/>
    <property type="match status" value="1"/>
</dbReference>
<dbReference type="Pfam" id="PF08238">
    <property type="entry name" value="Sel1"/>
    <property type="match status" value="3"/>
</dbReference>
<organism evidence="1 2">
    <name type="scientific">Pontibacter amylolyticus</name>
    <dbReference type="NCBI Taxonomy" id="1424080"/>
    <lineage>
        <taxon>Bacteria</taxon>
        <taxon>Pseudomonadati</taxon>
        <taxon>Bacteroidota</taxon>
        <taxon>Cytophagia</taxon>
        <taxon>Cytophagales</taxon>
        <taxon>Hymenobacteraceae</taxon>
        <taxon>Pontibacter</taxon>
    </lineage>
</organism>
<dbReference type="RefSeq" id="WP_188501168.1">
    <property type="nucleotide sequence ID" value="NZ_BMFP01000003.1"/>
</dbReference>
<comment type="caution">
    <text evidence="1">The sequence shown here is derived from an EMBL/GenBank/DDBJ whole genome shotgun (WGS) entry which is preliminary data.</text>
</comment>
<dbReference type="SMART" id="SM00671">
    <property type="entry name" value="SEL1"/>
    <property type="match status" value="4"/>
</dbReference>
<name>A0ABQ1W5H6_9BACT</name>
<dbReference type="Proteomes" id="UP000634043">
    <property type="component" value="Unassembled WGS sequence"/>
</dbReference>
<accession>A0ABQ1W5H6</accession>
<evidence type="ECO:0000313" key="2">
    <source>
        <dbReference type="Proteomes" id="UP000634043"/>
    </source>
</evidence>
<dbReference type="PANTHER" id="PTHR11102">
    <property type="entry name" value="SEL-1-LIKE PROTEIN"/>
    <property type="match status" value="1"/>
</dbReference>
<gene>
    <name evidence="1" type="ORF">GCM10011323_17560</name>
</gene>
<dbReference type="SUPFAM" id="SSF81901">
    <property type="entry name" value="HCP-like"/>
    <property type="match status" value="1"/>
</dbReference>
<dbReference type="InterPro" id="IPR050767">
    <property type="entry name" value="Sel1_AlgK"/>
</dbReference>
<dbReference type="EMBL" id="BMFP01000003">
    <property type="protein sequence ID" value="GGG13612.1"/>
    <property type="molecule type" value="Genomic_DNA"/>
</dbReference>
<protein>
    <recommendedName>
        <fullName evidence="3">Sel1 repeat family protein</fullName>
    </recommendedName>
</protein>
<sequence>MKVETVEMELGMDVPVDYLNYRGERINQETKVFFRMENCLFWDLNTSFEHTIKLRNSGTLTKNDFAFAVNEDNEVLFYQNSKKTSTKISHLDEEYDGTFYAYSLTEFTNYRKTQKLMEEIESVGFVNQDLGEIENCVGSLFQYALALNASEYHDTSEDRSKKALELFFKAAEMGHPEAAHEIADHYYFQENVDADKVIEWREKAIALGSKADVLELADYIIDEKTEEVDRAVLLLESLLADKWYRERALLRLSRIYMRGTGGKIDQGKGIQYGQECAELGNYNALSDLAFYHYKGRGVDKNLQKAHELLVKAEERITEKTGSGMWGGFIKQLERDLASEV</sequence>
<reference evidence="2" key="1">
    <citation type="journal article" date="2019" name="Int. J. Syst. Evol. Microbiol.">
        <title>The Global Catalogue of Microorganisms (GCM) 10K type strain sequencing project: providing services to taxonomists for standard genome sequencing and annotation.</title>
        <authorList>
            <consortium name="The Broad Institute Genomics Platform"/>
            <consortium name="The Broad Institute Genome Sequencing Center for Infectious Disease"/>
            <person name="Wu L."/>
            <person name="Ma J."/>
        </authorList>
    </citation>
    <scope>NUCLEOTIDE SEQUENCE [LARGE SCALE GENOMIC DNA]</scope>
    <source>
        <strain evidence="2">CGMCC 1.12749</strain>
    </source>
</reference>
<proteinExistence type="predicted"/>